<dbReference type="EMBL" id="JAHQIW010004170">
    <property type="protein sequence ID" value="KAJ1361333.1"/>
    <property type="molecule type" value="Genomic_DNA"/>
</dbReference>
<feature type="non-terminal residue" evidence="1">
    <location>
        <position position="1"/>
    </location>
</feature>
<protein>
    <submittedName>
        <fullName evidence="1">Uncharacterized protein</fullName>
    </submittedName>
</protein>
<accession>A0AAD5QQY7</accession>
<evidence type="ECO:0000313" key="2">
    <source>
        <dbReference type="Proteomes" id="UP001196413"/>
    </source>
</evidence>
<name>A0AAD5QQY7_PARTN</name>
<evidence type="ECO:0000313" key="1">
    <source>
        <dbReference type="EMBL" id="KAJ1361333.1"/>
    </source>
</evidence>
<keyword evidence="2" id="KW-1185">Reference proteome</keyword>
<dbReference type="Proteomes" id="UP001196413">
    <property type="component" value="Unassembled WGS sequence"/>
</dbReference>
<proteinExistence type="predicted"/>
<reference evidence="1" key="1">
    <citation type="submission" date="2021-06" db="EMBL/GenBank/DDBJ databases">
        <title>Parelaphostrongylus tenuis whole genome reference sequence.</title>
        <authorList>
            <person name="Garwood T.J."/>
            <person name="Larsen P.A."/>
            <person name="Fountain-Jones N.M."/>
            <person name="Garbe J.R."/>
            <person name="Macchietto M.G."/>
            <person name="Kania S.A."/>
            <person name="Gerhold R.W."/>
            <person name="Richards J.E."/>
            <person name="Wolf T.M."/>
        </authorList>
    </citation>
    <scope>NUCLEOTIDE SEQUENCE</scope>
    <source>
        <strain evidence="1">MNPRO001-30</strain>
        <tissue evidence="1">Meninges</tissue>
    </source>
</reference>
<organism evidence="1 2">
    <name type="scientific">Parelaphostrongylus tenuis</name>
    <name type="common">Meningeal worm</name>
    <dbReference type="NCBI Taxonomy" id="148309"/>
    <lineage>
        <taxon>Eukaryota</taxon>
        <taxon>Metazoa</taxon>
        <taxon>Ecdysozoa</taxon>
        <taxon>Nematoda</taxon>
        <taxon>Chromadorea</taxon>
        <taxon>Rhabditida</taxon>
        <taxon>Rhabditina</taxon>
        <taxon>Rhabditomorpha</taxon>
        <taxon>Strongyloidea</taxon>
        <taxon>Metastrongylidae</taxon>
        <taxon>Parelaphostrongylus</taxon>
    </lineage>
</organism>
<sequence>EAKMKITGKMTRLPPHAALILLVTVIATVTGCGVSSRIACTAHEVSVKYRTYGTQFVQPKKT</sequence>
<comment type="caution">
    <text evidence="1">The sequence shown here is derived from an EMBL/GenBank/DDBJ whole genome shotgun (WGS) entry which is preliminary data.</text>
</comment>
<gene>
    <name evidence="1" type="ORF">KIN20_020549</name>
</gene>
<dbReference type="AlphaFoldDB" id="A0AAD5QQY7"/>